<gene>
    <name evidence="1" type="ORF">APZ42_005531</name>
</gene>
<evidence type="ECO:0000313" key="2">
    <source>
        <dbReference type="Proteomes" id="UP000076858"/>
    </source>
</evidence>
<sequence>MNRILRDCYEDEIFKRILENDPNKRMTSTAVVNQLKTIKDKISGKEKELLQLCAHDSRFDL</sequence>
<comment type="caution">
    <text evidence="1">The sequence shown here is derived from an EMBL/GenBank/DDBJ whole genome shotgun (WGS) entry which is preliminary data.</text>
</comment>
<keyword evidence="2" id="KW-1185">Reference proteome</keyword>
<organism evidence="1 2">
    <name type="scientific">Daphnia magna</name>
    <dbReference type="NCBI Taxonomy" id="35525"/>
    <lineage>
        <taxon>Eukaryota</taxon>
        <taxon>Metazoa</taxon>
        <taxon>Ecdysozoa</taxon>
        <taxon>Arthropoda</taxon>
        <taxon>Crustacea</taxon>
        <taxon>Branchiopoda</taxon>
        <taxon>Diplostraca</taxon>
        <taxon>Cladocera</taxon>
        <taxon>Anomopoda</taxon>
        <taxon>Daphniidae</taxon>
        <taxon>Daphnia</taxon>
    </lineage>
</organism>
<dbReference type="GO" id="GO:0016301">
    <property type="term" value="F:kinase activity"/>
    <property type="evidence" value="ECO:0007669"/>
    <property type="project" value="UniProtKB-KW"/>
</dbReference>
<keyword evidence="1" id="KW-0418">Kinase</keyword>
<dbReference type="EMBL" id="LRGB01015584">
    <property type="protein sequence ID" value="KZR98858.1"/>
    <property type="molecule type" value="Genomic_DNA"/>
</dbReference>
<name>A0A164GEC5_9CRUS</name>
<proteinExistence type="predicted"/>
<feature type="non-terminal residue" evidence="1">
    <location>
        <position position="61"/>
    </location>
</feature>
<keyword evidence="1" id="KW-0808">Transferase</keyword>
<dbReference type="AlphaFoldDB" id="A0A164GEC5"/>
<accession>A0A164GEC5</accession>
<protein>
    <submittedName>
        <fullName evidence="1">Serine threonine-protein kinase</fullName>
    </submittedName>
</protein>
<dbReference type="Proteomes" id="UP000076858">
    <property type="component" value="Unassembled WGS sequence"/>
</dbReference>
<evidence type="ECO:0000313" key="1">
    <source>
        <dbReference type="EMBL" id="KZR98858.1"/>
    </source>
</evidence>
<reference evidence="1 2" key="1">
    <citation type="submission" date="2016-03" db="EMBL/GenBank/DDBJ databases">
        <title>EvidentialGene: Evidence-directed Construction of Genes on Genomes.</title>
        <authorList>
            <person name="Gilbert D.G."/>
            <person name="Choi J.-H."/>
            <person name="Mockaitis K."/>
            <person name="Colbourne J."/>
            <person name="Pfrender M."/>
        </authorList>
    </citation>
    <scope>NUCLEOTIDE SEQUENCE [LARGE SCALE GENOMIC DNA]</scope>
    <source>
        <strain evidence="1 2">Xinb3</strain>
        <tissue evidence="1">Complete organism</tissue>
    </source>
</reference>